<proteinExistence type="predicted"/>
<evidence type="ECO:0000256" key="1">
    <source>
        <dbReference type="SAM" id="MobiDB-lite"/>
    </source>
</evidence>
<feature type="region of interest" description="Disordered" evidence="1">
    <location>
        <begin position="1"/>
        <end position="24"/>
    </location>
</feature>
<keyword evidence="3" id="KW-1185">Reference proteome</keyword>
<organism evidence="2 3">
    <name type="scientific">Sinanodonta woodiana</name>
    <name type="common">Chinese pond mussel</name>
    <name type="synonym">Anodonta woodiana</name>
    <dbReference type="NCBI Taxonomy" id="1069815"/>
    <lineage>
        <taxon>Eukaryota</taxon>
        <taxon>Metazoa</taxon>
        <taxon>Spiralia</taxon>
        <taxon>Lophotrochozoa</taxon>
        <taxon>Mollusca</taxon>
        <taxon>Bivalvia</taxon>
        <taxon>Autobranchia</taxon>
        <taxon>Heteroconchia</taxon>
        <taxon>Palaeoheterodonta</taxon>
        <taxon>Unionida</taxon>
        <taxon>Unionoidea</taxon>
        <taxon>Unionidae</taxon>
        <taxon>Unioninae</taxon>
        <taxon>Sinanodonta</taxon>
    </lineage>
</organism>
<gene>
    <name evidence="2" type="ORF">ACJMK2_039003</name>
</gene>
<accession>A0ABD3WCL9</accession>
<evidence type="ECO:0000313" key="3">
    <source>
        <dbReference type="Proteomes" id="UP001634394"/>
    </source>
</evidence>
<sequence>MGCGATVPLKAAKNGHGPVDRDPAKFLTGGYTEVQEARLVREKSMRDRQIKILKAADEKAEKALEEREHLSLGNRSRNTSRATSRTTSPTGKKKHVLFKHPDEKMKPLEEKYKSQESLIENTQSKEKISDKSSPRKTNSFKEQGIDSKKEPDFSEINSISSPRNDIPKNSIPNGLNISGINSSLQQKESNIVHTNGLIDSHSRGLKQTRDSDVLHKDFDNSQNDHENKSHESKEKKKKKSHSKDVDDKVEEGIASAPSGVDTLEEGGENHKHKKKRKKKKAKDQEEMMDVSVENKIQVVTRDEDRAHSRSSVRSDGSSKRG</sequence>
<feature type="compositionally biased region" description="Basic and acidic residues" evidence="1">
    <location>
        <begin position="123"/>
        <end position="133"/>
    </location>
</feature>
<feature type="compositionally biased region" description="Low complexity" evidence="1">
    <location>
        <begin position="74"/>
        <end position="88"/>
    </location>
</feature>
<comment type="caution">
    <text evidence="2">The sequence shown here is derived from an EMBL/GenBank/DDBJ whole genome shotgun (WGS) entry which is preliminary data.</text>
</comment>
<evidence type="ECO:0000313" key="2">
    <source>
        <dbReference type="EMBL" id="KAL3870978.1"/>
    </source>
</evidence>
<dbReference type="AlphaFoldDB" id="A0ABD3WCL9"/>
<dbReference type="Proteomes" id="UP001634394">
    <property type="component" value="Unassembled WGS sequence"/>
</dbReference>
<feature type="compositionally biased region" description="Basic and acidic residues" evidence="1">
    <location>
        <begin position="59"/>
        <end position="70"/>
    </location>
</feature>
<reference evidence="2 3" key="1">
    <citation type="submission" date="2024-11" db="EMBL/GenBank/DDBJ databases">
        <title>Chromosome-level genome assembly of the freshwater bivalve Anodonta woodiana.</title>
        <authorList>
            <person name="Chen X."/>
        </authorList>
    </citation>
    <scope>NUCLEOTIDE SEQUENCE [LARGE SCALE GENOMIC DNA]</scope>
    <source>
        <strain evidence="2">MN2024</strain>
        <tissue evidence="2">Gills</tissue>
    </source>
</reference>
<feature type="region of interest" description="Disordered" evidence="1">
    <location>
        <begin position="59"/>
        <end position="321"/>
    </location>
</feature>
<feature type="compositionally biased region" description="Basic and acidic residues" evidence="1">
    <location>
        <begin position="143"/>
        <end position="152"/>
    </location>
</feature>
<protein>
    <submittedName>
        <fullName evidence="2">Uncharacterized protein</fullName>
    </submittedName>
</protein>
<feature type="compositionally biased region" description="Basic and acidic residues" evidence="1">
    <location>
        <begin position="207"/>
        <end position="234"/>
    </location>
</feature>
<name>A0ABD3WCL9_SINWO</name>
<feature type="compositionally biased region" description="Polar residues" evidence="1">
    <location>
        <begin position="170"/>
        <end position="193"/>
    </location>
</feature>
<feature type="compositionally biased region" description="Basic and acidic residues" evidence="1">
    <location>
        <begin position="99"/>
        <end position="114"/>
    </location>
</feature>
<dbReference type="EMBL" id="JBJQND010000007">
    <property type="protein sequence ID" value="KAL3870978.1"/>
    <property type="molecule type" value="Genomic_DNA"/>
</dbReference>
<feature type="compositionally biased region" description="Basic residues" evidence="1">
    <location>
        <begin position="270"/>
        <end position="281"/>
    </location>
</feature>